<name>A0ABT8A7C7_9PROT</name>
<comment type="caution">
    <text evidence="5">The sequence shown here is derived from an EMBL/GenBank/DDBJ whole genome shotgun (WGS) entry which is preliminary data.</text>
</comment>
<keyword evidence="2" id="KW-0808">Transferase</keyword>
<dbReference type="Pfam" id="PF13649">
    <property type="entry name" value="Methyltransf_25"/>
    <property type="match status" value="1"/>
</dbReference>
<dbReference type="Proteomes" id="UP001529369">
    <property type="component" value="Unassembled WGS sequence"/>
</dbReference>
<evidence type="ECO:0000256" key="1">
    <source>
        <dbReference type="ARBA" id="ARBA00022603"/>
    </source>
</evidence>
<dbReference type="InterPro" id="IPR029063">
    <property type="entry name" value="SAM-dependent_MTases_sf"/>
</dbReference>
<keyword evidence="1 5" id="KW-0489">Methyltransferase</keyword>
<keyword evidence="3" id="KW-0949">S-adenosyl-L-methionine</keyword>
<accession>A0ABT8A7C7</accession>
<evidence type="ECO:0000259" key="4">
    <source>
        <dbReference type="Pfam" id="PF13649"/>
    </source>
</evidence>
<feature type="domain" description="Methyltransferase" evidence="4">
    <location>
        <begin position="60"/>
        <end position="146"/>
    </location>
</feature>
<dbReference type="RefSeq" id="WP_290317411.1">
    <property type="nucleotide sequence ID" value="NZ_JAUFPN010000148.1"/>
</dbReference>
<dbReference type="PANTHER" id="PTHR43464:SF19">
    <property type="entry name" value="UBIQUINONE BIOSYNTHESIS O-METHYLTRANSFERASE, MITOCHONDRIAL"/>
    <property type="match status" value="1"/>
</dbReference>
<reference evidence="6" key="1">
    <citation type="journal article" date="2019" name="Int. J. Syst. Evol. Microbiol.">
        <title>The Global Catalogue of Microorganisms (GCM) 10K type strain sequencing project: providing services to taxonomists for standard genome sequencing and annotation.</title>
        <authorList>
            <consortium name="The Broad Institute Genomics Platform"/>
            <consortium name="The Broad Institute Genome Sequencing Center for Infectious Disease"/>
            <person name="Wu L."/>
            <person name="Ma J."/>
        </authorList>
    </citation>
    <scope>NUCLEOTIDE SEQUENCE [LARGE SCALE GENOMIC DNA]</scope>
    <source>
        <strain evidence="6">CECT 7131</strain>
    </source>
</reference>
<gene>
    <name evidence="5" type="ORF">QWZ14_14450</name>
</gene>
<keyword evidence="6" id="KW-1185">Reference proteome</keyword>
<proteinExistence type="predicted"/>
<dbReference type="GO" id="GO:0032259">
    <property type="term" value="P:methylation"/>
    <property type="evidence" value="ECO:0007669"/>
    <property type="project" value="UniProtKB-KW"/>
</dbReference>
<evidence type="ECO:0000313" key="6">
    <source>
        <dbReference type="Proteomes" id="UP001529369"/>
    </source>
</evidence>
<dbReference type="SUPFAM" id="SSF53335">
    <property type="entry name" value="S-adenosyl-L-methionine-dependent methyltransferases"/>
    <property type="match status" value="1"/>
</dbReference>
<evidence type="ECO:0000256" key="3">
    <source>
        <dbReference type="ARBA" id="ARBA00022691"/>
    </source>
</evidence>
<dbReference type="GO" id="GO:0008168">
    <property type="term" value="F:methyltransferase activity"/>
    <property type="evidence" value="ECO:0007669"/>
    <property type="project" value="UniProtKB-KW"/>
</dbReference>
<evidence type="ECO:0000256" key="2">
    <source>
        <dbReference type="ARBA" id="ARBA00022679"/>
    </source>
</evidence>
<dbReference type="Gene3D" id="3.40.50.150">
    <property type="entry name" value="Vaccinia Virus protein VP39"/>
    <property type="match status" value="1"/>
</dbReference>
<organism evidence="5 6">
    <name type="scientific">Paeniroseomonas aquatica</name>
    <dbReference type="NCBI Taxonomy" id="373043"/>
    <lineage>
        <taxon>Bacteria</taxon>
        <taxon>Pseudomonadati</taxon>
        <taxon>Pseudomonadota</taxon>
        <taxon>Alphaproteobacteria</taxon>
        <taxon>Acetobacterales</taxon>
        <taxon>Acetobacteraceae</taxon>
        <taxon>Paeniroseomonas</taxon>
    </lineage>
</organism>
<evidence type="ECO:0000313" key="5">
    <source>
        <dbReference type="EMBL" id="MDN3565565.1"/>
    </source>
</evidence>
<dbReference type="PANTHER" id="PTHR43464">
    <property type="entry name" value="METHYLTRANSFERASE"/>
    <property type="match status" value="1"/>
</dbReference>
<protein>
    <submittedName>
        <fullName evidence="5">Methyltransferase domain-containing protein</fullName>
    </submittedName>
</protein>
<dbReference type="CDD" id="cd02440">
    <property type="entry name" value="AdoMet_MTases"/>
    <property type="match status" value="1"/>
</dbReference>
<dbReference type="InterPro" id="IPR041698">
    <property type="entry name" value="Methyltransf_25"/>
</dbReference>
<sequence length="231" mass="25921">MFGQRSTAAEWMDDAAATEPEFAGALRDLARINHLSDAYRPTLRWLDALVERRGATELSVLDVGCGGGDMLAAIAAWAKRRGIAVRLTGLDRSPWAARYTAAAGVPARVITADLFDLDPAARFDVILCSLFTHHLDDAQLVRFLRWLDHHAVRGWLISDLHRHWLPWGFVWAATRAMRMDPMVIHDSTISIARGFRRADWQRLTAAAGTPAEIRWAIPFRWIVSRVRCQGG</sequence>
<dbReference type="EMBL" id="JAUFPN010000148">
    <property type="protein sequence ID" value="MDN3565565.1"/>
    <property type="molecule type" value="Genomic_DNA"/>
</dbReference>